<evidence type="ECO:0000313" key="10">
    <source>
        <dbReference type="Proteomes" id="UP001138672"/>
    </source>
</evidence>
<feature type="transmembrane region" description="Helical" evidence="7">
    <location>
        <begin position="287"/>
        <end position="308"/>
    </location>
</feature>
<feature type="transmembrane region" description="Helical" evidence="7">
    <location>
        <begin position="253"/>
        <end position="275"/>
    </location>
</feature>
<dbReference type="PANTHER" id="PTHR30106">
    <property type="entry name" value="INNER MEMBRANE PROTEIN YEIH-RELATED"/>
    <property type="match status" value="1"/>
</dbReference>
<evidence type="ECO:0000256" key="1">
    <source>
        <dbReference type="ARBA" id="ARBA00004651"/>
    </source>
</evidence>
<evidence type="ECO:0000313" key="11">
    <source>
        <dbReference type="Proteomes" id="UP001231587"/>
    </source>
</evidence>
<feature type="transmembrane region" description="Helical" evidence="7">
    <location>
        <begin position="50"/>
        <end position="68"/>
    </location>
</feature>
<reference evidence="8" key="1">
    <citation type="submission" date="2021-03" db="EMBL/GenBank/DDBJ databases">
        <title>Genomic Encyclopedia of Type Strains, Phase IV (KMG-IV): sequencing the most valuable type-strain genomes for metagenomic binning, comparative biology and taxonomic classification.</title>
        <authorList>
            <person name="Goeker M."/>
        </authorList>
    </citation>
    <scope>NUCLEOTIDE SEQUENCE</scope>
    <source>
        <strain evidence="8">DSM 15523</strain>
        <strain evidence="9 11">DSM 16476</strain>
    </source>
</reference>
<feature type="transmembrane region" description="Helical" evidence="7">
    <location>
        <begin position="227"/>
        <end position="247"/>
    </location>
</feature>
<evidence type="ECO:0000256" key="7">
    <source>
        <dbReference type="SAM" id="Phobius"/>
    </source>
</evidence>
<evidence type="ECO:0000256" key="4">
    <source>
        <dbReference type="ARBA" id="ARBA00022692"/>
    </source>
</evidence>
<keyword evidence="6 7" id="KW-0472">Membrane</keyword>
<dbReference type="EMBL" id="JAGGJQ010000006">
    <property type="protein sequence ID" value="MBP1840464.1"/>
    <property type="molecule type" value="Genomic_DNA"/>
</dbReference>
<dbReference type="RefSeq" id="WP_057780785.1">
    <property type="nucleotide sequence ID" value="NZ_JAGGJQ010000006.1"/>
</dbReference>
<evidence type="ECO:0000256" key="5">
    <source>
        <dbReference type="ARBA" id="ARBA00022989"/>
    </source>
</evidence>
<comment type="similarity">
    <text evidence="2">Belongs to the UPF0324 family.</text>
</comment>
<keyword evidence="4 7" id="KW-0812">Transmembrane</keyword>
<dbReference type="Pfam" id="PF03601">
    <property type="entry name" value="Cons_hypoth698"/>
    <property type="match status" value="1"/>
</dbReference>
<evidence type="ECO:0000256" key="6">
    <source>
        <dbReference type="ARBA" id="ARBA00023136"/>
    </source>
</evidence>
<gene>
    <name evidence="8" type="ORF">J2Z56_002392</name>
    <name evidence="9" type="ORF">J2Z57_003415</name>
</gene>
<keyword evidence="11" id="KW-1185">Reference proteome</keyword>
<dbReference type="GO" id="GO:0005886">
    <property type="term" value="C:plasma membrane"/>
    <property type="evidence" value="ECO:0007669"/>
    <property type="project" value="UniProtKB-SubCell"/>
</dbReference>
<accession>A0A9X0YNA2</accession>
<evidence type="ECO:0000256" key="3">
    <source>
        <dbReference type="ARBA" id="ARBA00022475"/>
    </source>
</evidence>
<evidence type="ECO:0000256" key="2">
    <source>
        <dbReference type="ARBA" id="ARBA00007977"/>
    </source>
</evidence>
<feature type="transmembrane region" description="Helical" evidence="7">
    <location>
        <begin position="12"/>
        <end position="38"/>
    </location>
</feature>
<keyword evidence="5 7" id="KW-1133">Transmembrane helix</keyword>
<dbReference type="Proteomes" id="UP001138672">
    <property type="component" value="Unassembled WGS sequence"/>
</dbReference>
<organism evidence="8 10">
    <name type="scientific">Formosa algae</name>
    <dbReference type="NCBI Taxonomy" id="225843"/>
    <lineage>
        <taxon>Bacteria</taxon>
        <taxon>Pseudomonadati</taxon>
        <taxon>Bacteroidota</taxon>
        <taxon>Flavobacteriia</taxon>
        <taxon>Flavobacteriales</taxon>
        <taxon>Flavobacteriaceae</taxon>
        <taxon>Formosa</taxon>
    </lineage>
</organism>
<comment type="caution">
    <text evidence="8">The sequence shown here is derived from an EMBL/GenBank/DDBJ whole genome shotgun (WGS) entry which is preliminary data.</text>
</comment>
<feature type="transmembrane region" description="Helical" evidence="7">
    <location>
        <begin position="108"/>
        <end position="128"/>
    </location>
</feature>
<dbReference type="Proteomes" id="UP001231587">
    <property type="component" value="Unassembled WGS sequence"/>
</dbReference>
<comment type="subcellular location">
    <subcellularLocation>
        <location evidence="1">Cell membrane</location>
        <topology evidence="1">Multi-pass membrane protein</topology>
    </subcellularLocation>
</comment>
<sequence>MQTHLSKIYFFAVIALALAGYISSPIALALGFIFTLFFKHPFLEKSQKSIHFLLKIAVVGLGFGMALVETIQTSISSFGLTLFCVFLTVSFGLILSRYLHLDKSLGHLITSGTSICGGSAIAAISPIIKADTKTITMALGVVFFLNAVALIVFPFFGHLIGLNQHQFGLWCAVAIHDTSSVVGAALSYGEEALNIATTVKLSRTLWIIPMSVVSMLLFKNSGQKIKFPLFILLFIAAILVHSANLLPESITNVFVLISKHLLVVTLFLVGTTMSIKDLKTTGWKPILFATTLWIFVSVISLGYILFILP</sequence>
<protein>
    <submittedName>
        <fullName evidence="8">Integral membrane protein (TIGR00698 family)</fullName>
    </submittedName>
</protein>
<evidence type="ECO:0000313" key="9">
    <source>
        <dbReference type="EMBL" id="MDQ0336956.1"/>
    </source>
</evidence>
<keyword evidence="3" id="KW-1003">Cell membrane</keyword>
<dbReference type="PANTHER" id="PTHR30106:SF1">
    <property type="entry name" value="UPF0324 MEMBRANE PROTEIN FN0533"/>
    <property type="match status" value="1"/>
</dbReference>
<name>A0A9X0YNA2_9FLAO</name>
<feature type="transmembrane region" description="Helical" evidence="7">
    <location>
        <begin position="134"/>
        <end position="155"/>
    </location>
</feature>
<dbReference type="AlphaFoldDB" id="A0A9X0YNA2"/>
<feature type="transmembrane region" description="Helical" evidence="7">
    <location>
        <begin position="74"/>
        <end position="96"/>
    </location>
</feature>
<dbReference type="EMBL" id="JAUSUU010000012">
    <property type="protein sequence ID" value="MDQ0336956.1"/>
    <property type="molecule type" value="Genomic_DNA"/>
</dbReference>
<evidence type="ECO:0000313" key="8">
    <source>
        <dbReference type="EMBL" id="MBP1840464.1"/>
    </source>
</evidence>
<dbReference type="InterPro" id="IPR018383">
    <property type="entry name" value="UPF0324_pro"/>
</dbReference>
<dbReference type="OrthoDB" id="9811391at2"/>
<proteinExistence type="inferred from homology"/>